<feature type="compositionally biased region" description="Low complexity" evidence="1">
    <location>
        <begin position="183"/>
        <end position="282"/>
    </location>
</feature>
<feature type="compositionally biased region" description="Polar residues" evidence="1">
    <location>
        <begin position="25"/>
        <end position="39"/>
    </location>
</feature>
<comment type="caution">
    <text evidence="4">The sequence shown here is derived from an EMBL/GenBank/DDBJ whole genome shotgun (WGS) entry which is preliminary data.</text>
</comment>
<proteinExistence type="predicted"/>
<name>A0ABN1NRX6_9ACTN</name>
<evidence type="ECO:0000259" key="3">
    <source>
        <dbReference type="Pfam" id="PF10708"/>
    </source>
</evidence>
<reference evidence="4 5" key="1">
    <citation type="journal article" date="2019" name="Int. J. Syst. Evol. Microbiol.">
        <title>The Global Catalogue of Microorganisms (GCM) 10K type strain sequencing project: providing services to taxonomists for standard genome sequencing and annotation.</title>
        <authorList>
            <consortium name="The Broad Institute Genomics Platform"/>
            <consortium name="The Broad Institute Genome Sequencing Center for Infectious Disease"/>
            <person name="Wu L."/>
            <person name="Ma J."/>
        </authorList>
    </citation>
    <scope>NUCLEOTIDE SEQUENCE [LARGE SCALE GENOMIC DNA]</scope>
    <source>
        <strain evidence="4 5">JCM 11136</strain>
    </source>
</reference>
<organism evidence="4 5">
    <name type="scientific">Nonomuraea longicatena</name>
    <dbReference type="NCBI Taxonomy" id="83682"/>
    <lineage>
        <taxon>Bacteria</taxon>
        <taxon>Bacillati</taxon>
        <taxon>Actinomycetota</taxon>
        <taxon>Actinomycetes</taxon>
        <taxon>Streptosporangiales</taxon>
        <taxon>Streptosporangiaceae</taxon>
        <taxon>Nonomuraea</taxon>
    </lineage>
</organism>
<dbReference type="EMBL" id="BAAAHQ010000002">
    <property type="protein sequence ID" value="GAA0915334.1"/>
    <property type="molecule type" value="Genomic_DNA"/>
</dbReference>
<feature type="region of interest" description="Disordered" evidence="1">
    <location>
        <begin position="327"/>
        <end position="371"/>
    </location>
</feature>
<evidence type="ECO:0000313" key="4">
    <source>
        <dbReference type="EMBL" id="GAA0915334.1"/>
    </source>
</evidence>
<keyword evidence="2" id="KW-0472">Membrane</keyword>
<keyword evidence="2" id="KW-1133">Transmembrane helix</keyword>
<feature type="domain" description="DUF2510" evidence="3">
    <location>
        <begin position="7"/>
        <end position="38"/>
    </location>
</feature>
<dbReference type="Pfam" id="PF10708">
    <property type="entry name" value="DUF2510"/>
    <property type="match status" value="1"/>
</dbReference>
<dbReference type="RefSeq" id="WP_343948451.1">
    <property type="nucleotide sequence ID" value="NZ_BAAAHQ010000002.1"/>
</dbReference>
<feature type="compositionally biased region" description="Pro residues" evidence="1">
    <location>
        <begin position="336"/>
        <end position="362"/>
    </location>
</feature>
<keyword evidence="5" id="KW-1185">Reference proteome</keyword>
<feature type="region of interest" description="Disordered" evidence="1">
    <location>
        <begin position="1"/>
        <end position="295"/>
    </location>
</feature>
<evidence type="ECO:0000256" key="1">
    <source>
        <dbReference type="SAM" id="MobiDB-lite"/>
    </source>
</evidence>
<feature type="compositionally biased region" description="Low complexity" evidence="1">
    <location>
        <begin position="117"/>
        <end position="152"/>
    </location>
</feature>
<evidence type="ECO:0000313" key="5">
    <source>
        <dbReference type="Proteomes" id="UP001501578"/>
    </source>
</evidence>
<evidence type="ECO:0000256" key="2">
    <source>
        <dbReference type="SAM" id="Phobius"/>
    </source>
</evidence>
<sequence>MTTQTPAGWYPDPYGSPQLRWWDGTQWTDATHAQEQPQGPAQDRPVPTAGPTLGPTAVLPAHEAPDWTAHPANPTMQYGLPVQGQDQFGGPEAPTQETSGPQFSGSHPPGAPPSGPDPAGSQTSGSQDPGLQGSGPQPSGPQGSGPQSSGPQFAPPEVIGSHPAESPFANPGGPGQAPPYNTPQSPYGQQPYGQQPYGQQYGQPGAYGQQGQYGQPEPGSQPGPYGQPGQYGQPGPSSQPGAYGQPGQYGQPGPYGQSGQHGQSGPYGQSGQHGQPGPYGQVPGPGGYGRPRKSGGSATPWIIGGVGALVVVVLIVIAAVVVVNSDSDPEPLARVSPPPTSETVPDPPSSAPPTQAPPPTTLPQPSDGVITDTRAGVSFAVPEGWQVPEYKALNGNNEVTRQLWSSAVERVSHAAYNGKTDNNWIGNIYAGELNQLFPYESGQSLAPTATAVVAAFGEYYKLEHTRKIVENKAITIGDKKGWLVQFELDFTRISDEKGYKWKKESGAVVLMERAQGERPTLVYASVPDNLGTDVLGKVLSSLKPA</sequence>
<dbReference type="InterPro" id="IPR018929">
    <property type="entry name" value="DUF2510"/>
</dbReference>
<protein>
    <recommendedName>
        <fullName evidence="3">DUF2510 domain-containing protein</fullName>
    </recommendedName>
</protein>
<dbReference type="Proteomes" id="UP001501578">
    <property type="component" value="Unassembled WGS sequence"/>
</dbReference>
<gene>
    <name evidence="4" type="ORF">GCM10009560_09570</name>
</gene>
<feature type="transmembrane region" description="Helical" evidence="2">
    <location>
        <begin position="301"/>
        <end position="324"/>
    </location>
</feature>
<keyword evidence="2" id="KW-0812">Transmembrane</keyword>
<accession>A0ABN1NRX6</accession>